<dbReference type="Proteomes" id="UP000377595">
    <property type="component" value="Unassembled WGS sequence"/>
</dbReference>
<organism evidence="1 2">
    <name type="scientific">Acrocarpospora pleiomorpha</name>
    <dbReference type="NCBI Taxonomy" id="90975"/>
    <lineage>
        <taxon>Bacteria</taxon>
        <taxon>Bacillati</taxon>
        <taxon>Actinomycetota</taxon>
        <taxon>Actinomycetes</taxon>
        <taxon>Streptosporangiales</taxon>
        <taxon>Streptosporangiaceae</taxon>
        <taxon>Acrocarpospora</taxon>
    </lineage>
</organism>
<dbReference type="AlphaFoldDB" id="A0A5M3XGL5"/>
<accession>A0A5M3XGL5</accession>
<name>A0A5M3XGL5_9ACTN</name>
<evidence type="ECO:0000313" key="2">
    <source>
        <dbReference type="Proteomes" id="UP000377595"/>
    </source>
</evidence>
<comment type="caution">
    <text evidence="1">The sequence shown here is derived from an EMBL/GenBank/DDBJ whole genome shotgun (WGS) entry which is preliminary data.</text>
</comment>
<evidence type="ECO:0000313" key="1">
    <source>
        <dbReference type="EMBL" id="GES19279.1"/>
    </source>
</evidence>
<sequence length="146" mass="16532">MPFVPDDFAVPRELVTPAFRLEPLGPQYNEADHAAWTSSIGHIRATPGFENRTWPPADGMPITENLSDLERHAKDFAERRGFTFTVLDDTVIGCVYIYPAKDDPQVTRVHSWVTASRAQLDKPLYTAVSAWLAADWPFEKIEYAPR</sequence>
<evidence type="ECO:0008006" key="3">
    <source>
        <dbReference type="Google" id="ProtNLM"/>
    </source>
</evidence>
<protein>
    <recommendedName>
        <fullName evidence="3">Twin-arginine translocation pathway signal protein</fullName>
    </recommendedName>
</protein>
<keyword evidence="2" id="KW-1185">Reference proteome</keyword>
<dbReference type="EMBL" id="BLAF01000011">
    <property type="protein sequence ID" value="GES19279.1"/>
    <property type="molecule type" value="Genomic_DNA"/>
</dbReference>
<proteinExistence type="predicted"/>
<reference evidence="1 2" key="1">
    <citation type="submission" date="2019-10" db="EMBL/GenBank/DDBJ databases">
        <title>Whole genome shotgun sequence of Acrocarpospora pleiomorpha NBRC 16267.</title>
        <authorList>
            <person name="Ichikawa N."/>
            <person name="Kimura A."/>
            <person name="Kitahashi Y."/>
            <person name="Komaki H."/>
            <person name="Oguchi A."/>
        </authorList>
    </citation>
    <scope>NUCLEOTIDE SEQUENCE [LARGE SCALE GENOMIC DNA]</scope>
    <source>
        <strain evidence="1 2">NBRC 16267</strain>
    </source>
</reference>
<gene>
    <name evidence="1" type="ORF">Aple_021750</name>
</gene>
<dbReference type="RefSeq" id="WP_246264351.1">
    <property type="nucleotide sequence ID" value="NZ_BAAAHM010000007.1"/>
</dbReference>